<dbReference type="PANTHER" id="PTHR43297">
    <property type="entry name" value="OLIGOPEPTIDE TRANSPORT ATP-BINDING PROTEIN APPD"/>
    <property type="match status" value="1"/>
</dbReference>
<evidence type="ECO:0000313" key="10">
    <source>
        <dbReference type="Proteomes" id="UP000077271"/>
    </source>
</evidence>
<keyword evidence="4" id="KW-1003">Cell membrane</keyword>
<evidence type="ECO:0000256" key="5">
    <source>
        <dbReference type="ARBA" id="ARBA00022741"/>
    </source>
</evidence>
<keyword evidence="5" id="KW-0547">Nucleotide-binding</keyword>
<dbReference type="CDD" id="cd03257">
    <property type="entry name" value="ABC_NikE_OppD_transporters"/>
    <property type="match status" value="1"/>
</dbReference>
<reference evidence="9 10" key="1">
    <citation type="submission" date="2016-01" db="EMBL/GenBank/DDBJ databases">
        <title>Investigation of taxonomic status of Bacillus aminovorans.</title>
        <authorList>
            <person name="Verma A."/>
            <person name="Pal Y."/>
            <person name="Krishnamurthi S."/>
        </authorList>
    </citation>
    <scope>NUCLEOTIDE SEQUENCE [LARGE SCALE GENOMIC DNA]</scope>
    <source>
        <strain evidence="9 10">DSM 4337</strain>
    </source>
</reference>
<evidence type="ECO:0000259" key="8">
    <source>
        <dbReference type="PROSITE" id="PS50893"/>
    </source>
</evidence>
<dbReference type="InterPro" id="IPR003439">
    <property type="entry name" value="ABC_transporter-like_ATP-bd"/>
</dbReference>
<evidence type="ECO:0000256" key="4">
    <source>
        <dbReference type="ARBA" id="ARBA00022475"/>
    </source>
</evidence>
<dbReference type="InterPro" id="IPR027417">
    <property type="entry name" value="P-loop_NTPase"/>
</dbReference>
<evidence type="ECO:0000256" key="2">
    <source>
        <dbReference type="ARBA" id="ARBA00005417"/>
    </source>
</evidence>
<evidence type="ECO:0000256" key="1">
    <source>
        <dbReference type="ARBA" id="ARBA00004202"/>
    </source>
</evidence>
<organism evidence="9 10">
    <name type="scientific">Domibacillus aminovorans</name>
    <dbReference type="NCBI Taxonomy" id="29332"/>
    <lineage>
        <taxon>Bacteria</taxon>
        <taxon>Bacillati</taxon>
        <taxon>Bacillota</taxon>
        <taxon>Bacilli</taxon>
        <taxon>Bacillales</taxon>
        <taxon>Bacillaceae</taxon>
        <taxon>Domibacillus</taxon>
    </lineage>
</organism>
<comment type="caution">
    <text evidence="9">The sequence shown here is derived from an EMBL/GenBank/DDBJ whole genome shotgun (WGS) entry which is preliminary data.</text>
</comment>
<dbReference type="GO" id="GO:0005886">
    <property type="term" value="C:plasma membrane"/>
    <property type="evidence" value="ECO:0007669"/>
    <property type="project" value="UniProtKB-SubCell"/>
</dbReference>
<name>A0A177KX38_9BACI</name>
<dbReference type="InterPro" id="IPR017871">
    <property type="entry name" value="ABC_transporter-like_CS"/>
</dbReference>
<dbReference type="PANTHER" id="PTHR43297:SF2">
    <property type="entry name" value="DIPEPTIDE TRANSPORT ATP-BINDING PROTEIN DPPD"/>
    <property type="match status" value="1"/>
</dbReference>
<dbReference type="GO" id="GO:0016887">
    <property type="term" value="F:ATP hydrolysis activity"/>
    <property type="evidence" value="ECO:0007669"/>
    <property type="project" value="InterPro"/>
</dbReference>
<dbReference type="Pfam" id="PF00005">
    <property type="entry name" value="ABC_tran"/>
    <property type="match status" value="1"/>
</dbReference>
<proteinExistence type="inferred from homology"/>
<evidence type="ECO:0000313" key="9">
    <source>
        <dbReference type="EMBL" id="OAH57958.1"/>
    </source>
</evidence>
<feature type="domain" description="ABC transporter" evidence="8">
    <location>
        <begin position="7"/>
        <end position="257"/>
    </location>
</feature>
<sequence length="282" mass="31596">MNKKMVLSVDNLHVQIRTPSQTVQAVNGVSFQMESGKVFGIIGESGCGKTLTCLSVMNLLPDGASAVQGSIYLNNKNIFQSSVNEKRLLRGKEIALIMQNPMTAFNPVLTIESHFIETLMSHLPITRKDARELAVKYLQELGLTHPHKLLHQYPFQLSGGMLQRIMIALAVSLQPSLIIADEPTTALDIKNQLRVLDQLNKLRENYGTAILLVSHDLNVVSQLADEVAVMYKGSFVETASVQNLFENPQHFYTNLLVESRQRLNKRRVRRSSFISYEKEGSC</sequence>
<dbReference type="SUPFAM" id="SSF52540">
    <property type="entry name" value="P-loop containing nucleoside triphosphate hydrolases"/>
    <property type="match status" value="1"/>
</dbReference>
<accession>A0A177KX38</accession>
<keyword evidence="3" id="KW-0813">Transport</keyword>
<dbReference type="Proteomes" id="UP000077271">
    <property type="component" value="Unassembled WGS sequence"/>
</dbReference>
<keyword evidence="6 9" id="KW-0067">ATP-binding</keyword>
<dbReference type="InterPro" id="IPR050388">
    <property type="entry name" value="ABC_Ni/Peptide_Import"/>
</dbReference>
<dbReference type="PROSITE" id="PS50893">
    <property type="entry name" value="ABC_TRANSPORTER_2"/>
    <property type="match status" value="1"/>
</dbReference>
<dbReference type="AlphaFoldDB" id="A0A177KX38"/>
<dbReference type="OrthoDB" id="9802264at2"/>
<keyword evidence="7" id="KW-0472">Membrane</keyword>
<comment type="similarity">
    <text evidence="2">Belongs to the ABC transporter superfamily.</text>
</comment>
<evidence type="ECO:0000256" key="6">
    <source>
        <dbReference type="ARBA" id="ARBA00022840"/>
    </source>
</evidence>
<dbReference type="EMBL" id="LQWZ01000012">
    <property type="protein sequence ID" value="OAH57958.1"/>
    <property type="molecule type" value="Genomic_DNA"/>
</dbReference>
<dbReference type="PROSITE" id="PS00211">
    <property type="entry name" value="ABC_TRANSPORTER_1"/>
    <property type="match status" value="1"/>
</dbReference>
<dbReference type="Gene3D" id="3.40.50.300">
    <property type="entry name" value="P-loop containing nucleotide triphosphate hydrolases"/>
    <property type="match status" value="1"/>
</dbReference>
<gene>
    <name evidence="9" type="ORF">AWH48_02840</name>
</gene>
<dbReference type="GO" id="GO:0005524">
    <property type="term" value="F:ATP binding"/>
    <property type="evidence" value="ECO:0007669"/>
    <property type="project" value="UniProtKB-KW"/>
</dbReference>
<dbReference type="RefSeq" id="WP_063974789.1">
    <property type="nucleotide sequence ID" value="NZ_LQWZ01000012.1"/>
</dbReference>
<dbReference type="SMART" id="SM00382">
    <property type="entry name" value="AAA"/>
    <property type="match status" value="1"/>
</dbReference>
<evidence type="ECO:0000256" key="7">
    <source>
        <dbReference type="ARBA" id="ARBA00023136"/>
    </source>
</evidence>
<protein>
    <submittedName>
        <fullName evidence="9">Nickel import ATP-binding protein NikD</fullName>
    </submittedName>
</protein>
<comment type="subcellular location">
    <subcellularLocation>
        <location evidence="1">Cell membrane</location>
        <topology evidence="1">Peripheral membrane protein</topology>
    </subcellularLocation>
</comment>
<evidence type="ECO:0000256" key="3">
    <source>
        <dbReference type="ARBA" id="ARBA00022448"/>
    </source>
</evidence>
<dbReference type="InterPro" id="IPR003593">
    <property type="entry name" value="AAA+_ATPase"/>
</dbReference>